<evidence type="ECO:0000313" key="1">
    <source>
        <dbReference type="EMBL" id="MBG6091801.1"/>
    </source>
</evidence>
<gene>
    <name evidence="1" type="ORF">IW256_005914</name>
</gene>
<evidence type="ECO:0000313" key="2">
    <source>
        <dbReference type="Proteomes" id="UP000614047"/>
    </source>
</evidence>
<organism evidence="1 2">
    <name type="scientific">Actinomadura viridis</name>
    <dbReference type="NCBI Taxonomy" id="58110"/>
    <lineage>
        <taxon>Bacteria</taxon>
        <taxon>Bacillati</taxon>
        <taxon>Actinomycetota</taxon>
        <taxon>Actinomycetes</taxon>
        <taxon>Streptosporangiales</taxon>
        <taxon>Thermomonosporaceae</taxon>
        <taxon>Actinomadura</taxon>
    </lineage>
</organism>
<comment type="caution">
    <text evidence="1">The sequence shown here is derived from an EMBL/GenBank/DDBJ whole genome shotgun (WGS) entry which is preliminary data.</text>
</comment>
<name>A0A931DQ91_9ACTN</name>
<dbReference type="Proteomes" id="UP000614047">
    <property type="component" value="Unassembled WGS sequence"/>
</dbReference>
<proteinExistence type="predicted"/>
<dbReference type="EMBL" id="JADOUA010000001">
    <property type="protein sequence ID" value="MBG6091801.1"/>
    <property type="molecule type" value="Genomic_DNA"/>
</dbReference>
<protein>
    <submittedName>
        <fullName evidence="1">Uncharacterized protein</fullName>
    </submittedName>
</protein>
<reference evidence="1" key="1">
    <citation type="submission" date="2020-11" db="EMBL/GenBank/DDBJ databases">
        <title>Sequencing the genomes of 1000 actinobacteria strains.</title>
        <authorList>
            <person name="Klenk H.-P."/>
        </authorList>
    </citation>
    <scope>NUCLEOTIDE SEQUENCE</scope>
    <source>
        <strain evidence="1">DSM 43175</strain>
    </source>
</reference>
<dbReference type="RefSeq" id="WP_197014072.1">
    <property type="nucleotide sequence ID" value="NZ_BAABES010000002.1"/>
</dbReference>
<dbReference type="AlphaFoldDB" id="A0A931DQ91"/>
<sequence length="176" mass="18079">MTEAHARPELLDAVHRLVGAHGAGAEPLLDPSRSATAMETVGRAAAEAVRPLRPEVLLTSEDSANAVLAHIVSRELGVPAVPFYVEEGVIEIDAALVRGRRVVLLLAKGVQPLRLSTMHSFAGTHHAELAGIAEVIGSAGAASEAPVPYVAVVDQAELAARGAGAVGGARDDEPGR</sequence>
<accession>A0A931DQ91</accession>
<keyword evidence="2" id="KW-1185">Reference proteome</keyword>